<evidence type="ECO:0000256" key="1">
    <source>
        <dbReference type="SAM" id="Phobius"/>
    </source>
</evidence>
<evidence type="ECO:0000313" key="2">
    <source>
        <dbReference type="EMBL" id="CDW76807.1"/>
    </source>
</evidence>
<name>A0A078A3Q7_STYLE</name>
<proteinExistence type="predicted"/>
<dbReference type="AlphaFoldDB" id="A0A078A3Q7"/>
<keyword evidence="3" id="KW-1185">Reference proteome</keyword>
<gene>
    <name evidence="2" type="primary">Contig5716.g6113</name>
    <name evidence="2" type="ORF">STYLEM_5770</name>
</gene>
<dbReference type="OrthoDB" id="290621at2759"/>
<accession>A0A078A3Q7</accession>
<dbReference type="PANTHER" id="PTHR31398:SF0">
    <property type="entry name" value="MEIOTIC NUCLEAR DIVISION PROTEIN 1 HOMOLOG"/>
    <property type="match status" value="1"/>
</dbReference>
<keyword evidence="1" id="KW-1133">Transmembrane helix</keyword>
<dbReference type="GO" id="GO:0005634">
    <property type="term" value="C:nucleus"/>
    <property type="evidence" value="ECO:0007669"/>
    <property type="project" value="TreeGrafter"/>
</dbReference>
<dbReference type="Proteomes" id="UP000039865">
    <property type="component" value="Unassembled WGS sequence"/>
</dbReference>
<dbReference type="EMBL" id="CCKQ01005559">
    <property type="protein sequence ID" value="CDW76807.1"/>
    <property type="molecule type" value="Genomic_DNA"/>
</dbReference>
<dbReference type="GO" id="GO:0007131">
    <property type="term" value="P:reciprocal meiotic recombination"/>
    <property type="evidence" value="ECO:0007669"/>
    <property type="project" value="TreeGrafter"/>
</dbReference>
<keyword evidence="1" id="KW-0812">Transmembrane</keyword>
<protein>
    <submittedName>
        <fullName evidence="2">Uncharacterized protein</fullName>
    </submittedName>
</protein>
<reference evidence="2 3" key="1">
    <citation type="submission" date="2014-06" db="EMBL/GenBank/DDBJ databases">
        <authorList>
            <person name="Swart Estienne"/>
        </authorList>
    </citation>
    <scope>NUCLEOTIDE SEQUENCE [LARGE SCALE GENOMIC DNA]</scope>
    <source>
        <strain evidence="2 3">130c</strain>
    </source>
</reference>
<feature type="transmembrane region" description="Helical" evidence="1">
    <location>
        <begin position="30"/>
        <end position="49"/>
    </location>
</feature>
<organism evidence="2 3">
    <name type="scientific">Stylonychia lemnae</name>
    <name type="common">Ciliate</name>
    <dbReference type="NCBI Taxonomy" id="5949"/>
    <lineage>
        <taxon>Eukaryota</taxon>
        <taxon>Sar</taxon>
        <taxon>Alveolata</taxon>
        <taxon>Ciliophora</taxon>
        <taxon>Intramacronucleata</taxon>
        <taxon>Spirotrichea</taxon>
        <taxon>Stichotrichia</taxon>
        <taxon>Sporadotrichida</taxon>
        <taxon>Oxytrichidae</taxon>
        <taxon>Stylonychinae</taxon>
        <taxon>Stylonychia</taxon>
    </lineage>
</organism>
<dbReference type="PANTHER" id="PTHR31398">
    <property type="entry name" value="MEIOTIC NUCLEAR DIVISION PROTEIN 1 HOMOLOG"/>
    <property type="match status" value="1"/>
</dbReference>
<sequence>MSKVGKFIRNCDLFAQPVYMTYKKDSNYRTIVGGLSAITFGFFVIWYAITQIWLMVSGNYNISVSQIFSDIENDPISFDIDIKRFNIAILIGSFSINKEELLRYVRPQFFYEVKTINASGDINITTYPIDVVSCNQTIFPWTNKGELIQDFFCPNLNQIEIYGQESGLKSKELYISVSPCQKVALDNKTECATQQEYNARIADFYIDTAFLTEYFNPSKFKESEPFFTNYQQNRRYLVKDQYKLVQYRVQRKVVSINDHLISFFWVPSFDSNQYDYEYYDIDLFDTQIIDPNVSRFEKLGLLNLRFSQDQESQLTSIQGSTITGFISNVGGFFSLINMLLGYLLYQFQSFRYESSLMKRLFYEDKPELNNDDQQNETEEPAASLSFITTNNEGGAISQRTQAKEIHANSVWSEQEEEYKYAINISEPDASASLQRNKSNFNSAINRLLKVPKVGYKAFQQSYLMNKERIMAQIESTQQYQITICNWIQFYFVSLMCCCKKRKQRIQALKDRFERAKEKLYYDLDILENIKIIRSSRFQMQSLLRKYQRQMIRYFKIYNVDHKSIGKKRPHNLAKAFGKIDLRSNAIDKKIAYKITEDEEQIHHIQLTNPRYRHSTYAQLL</sequence>
<keyword evidence="1" id="KW-0472">Membrane</keyword>
<dbReference type="InParanoid" id="A0A078A3Q7"/>
<evidence type="ECO:0000313" key="3">
    <source>
        <dbReference type="Proteomes" id="UP000039865"/>
    </source>
</evidence>